<dbReference type="Proteomes" id="UP000537775">
    <property type="component" value="Unassembled WGS sequence"/>
</dbReference>
<keyword evidence="1" id="KW-0732">Signal</keyword>
<proteinExistence type="predicted"/>
<dbReference type="EMBL" id="JACHML010000001">
    <property type="protein sequence ID" value="MBB6389879.1"/>
    <property type="molecule type" value="Genomic_DNA"/>
</dbReference>
<dbReference type="RefSeq" id="WP_184749159.1">
    <property type="nucleotide sequence ID" value="NZ_BAAAJR010000008.1"/>
</dbReference>
<comment type="caution">
    <text evidence="2">The sequence shown here is derived from an EMBL/GenBank/DDBJ whole genome shotgun (WGS) entry which is preliminary data.</text>
</comment>
<evidence type="ECO:0000313" key="2">
    <source>
        <dbReference type="EMBL" id="MBB6389879.1"/>
    </source>
</evidence>
<organism evidence="2 3">
    <name type="scientific">Microbacterium thalassium</name>
    <dbReference type="NCBI Taxonomy" id="362649"/>
    <lineage>
        <taxon>Bacteria</taxon>
        <taxon>Bacillati</taxon>
        <taxon>Actinomycetota</taxon>
        <taxon>Actinomycetes</taxon>
        <taxon>Micrococcales</taxon>
        <taxon>Microbacteriaceae</taxon>
        <taxon>Microbacterium</taxon>
    </lineage>
</organism>
<evidence type="ECO:0000313" key="3">
    <source>
        <dbReference type="Proteomes" id="UP000537775"/>
    </source>
</evidence>
<reference evidence="2 3" key="1">
    <citation type="submission" date="2020-08" db="EMBL/GenBank/DDBJ databases">
        <title>Sequencing the genomes of 1000 actinobacteria strains.</title>
        <authorList>
            <person name="Klenk H.-P."/>
        </authorList>
    </citation>
    <scope>NUCLEOTIDE SEQUENCE [LARGE SCALE GENOMIC DNA]</scope>
    <source>
        <strain evidence="2 3">DSM 12511</strain>
    </source>
</reference>
<feature type="signal peptide" evidence="1">
    <location>
        <begin position="1"/>
        <end position="23"/>
    </location>
</feature>
<name>A0A7X0FLX8_9MICO</name>
<protein>
    <recommendedName>
        <fullName evidence="4">Lipoprotein</fullName>
    </recommendedName>
</protein>
<keyword evidence="3" id="KW-1185">Reference proteome</keyword>
<dbReference type="PROSITE" id="PS51257">
    <property type="entry name" value="PROKAR_LIPOPROTEIN"/>
    <property type="match status" value="1"/>
</dbReference>
<gene>
    <name evidence="2" type="ORF">HD594_000192</name>
</gene>
<evidence type="ECO:0008006" key="4">
    <source>
        <dbReference type="Google" id="ProtNLM"/>
    </source>
</evidence>
<feature type="chain" id="PRO_5039524618" description="Lipoprotein" evidence="1">
    <location>
        <begin position="24"/>
        <end position="242"/>
    </location>
</feature>
<accession>A0A7X0FLX8</accession>
<sequence>MRARVIWGAVVAASVAAVLTGCGAPSGSPETPTASEEPDAGSDVAAAWLDDGRGIGVVTYGSSSCEPSLVAADLHIGSLTVDLADPEDAVCTADYAPRATYVPAPEGVDPSADLLVVVEGDYSGEVTLESDARLSGMPGDPTDYAPSAGWAGRGMLVILTWGSSGCPPVVESAAATGESEVTVTFETPPDDQVCTMDMAPRTTIATVDGPENPTGATLVLIGERSDVVELPIAGTLGKEDGR</sequence>
<dbReference type="AlphaFoldDB" id="A0A7X0FLX8"/>
<evidence type="ECO:0000256" key="1">
    <source>
        <dbReference type="SAM" id="SignalP"/>
    </source>
</evidence>